<keyword evidence="1" id="KW-0812">Transmembrane</keyword>
<evidence type="ECO:0000256" key="1">
    <source>
        <dbReference type="SAM" id="Phobius"/>
    </source>
</evidence>
<evidence type="ECO:0000313" key="2">
    <source>
        <dbReference type="EMBL" id="HHH14153.1"/>
    </source>
</evidence>
<organism evidence="2">
    <name type="scientific">candidate division WWE3 bacterium</name>
    <dbReference type="NCBI Taxonomy" id="2053526"/>
    <lineage>
        <taxon>Bacteria</taxon>
        <taxon>Katanobacteria</taxon>
    </lineage>
</organism>
<dbReference type="EMBL" id="DRNS01000031">
    <property type="protein sequence ID" value="HHH14153.1"/>
    <property type="molecule type" value="Genomic_DNA"/>
</dbReference>
<comment type="caution">
    <text evidence="2">The sequence shown here is derived from an EMBL/GenBank/DDBJ whole genome shotgun (WGS) entry which is preliminary data.</text>
</comment>
<name>A0A7V5J0H0_UNCKA</name>
<keyword evidence="1" id="KW-1133">Transmembrane helix</keyword>
<accession>A0A7V5J0H0</accession>
<keyword evidence="1" id="KW-0472">Membrane</keyword>
<proteinExistence type="predicted"/>
<dbReference type="Proteomes" id="UP000886106">
    <property type="component" value="Unassembled WGS sequence"/>
</dbReference>
<sequence length="333" mass="37611">MLVIGLLLTSSYYEYEEIGQDIQKLAQEGITTDKLNNEIEEAIRNNNPKDARMYLKIGAFFGVKLDEKKYLERIRELERPLKTARRKIGQFFKGFIKGRSNTGAGMAGAIVSDFTVIGDIRDLKEQHKIHKEGGKVNKLIVTLAGVGVGLTASTYLSLGATSPQKVGVSTLKYAVKNKKLTKSMQKTLTKQGREAFNTKGFLVAIKGVRSPKKIKKIAKGFYNPKGMMKLRKTARSMNTIRKNTSFADSVHLMKYVKNTKDLRHLEKISLRYGKNTKGLFKLLGRGIIGTLRVLKYLTEFILALIYSIITFLVSSFLMFLCFRKKKKINTYLS</sequence>
<feature type="transmembrane region" description="Helical" evidence="1">
    <location>
        <begin position="300"/>
        <end position="322"/>
    </location>
</feature>
<dbReference type="AlphaFoldDB" id="A0A7V5J0H0"/>
<gene>
    <name evidence="2" type="ORF">ENJ78_00410</name>
</gene>
<reference evidence="2" key="1">
    <citation type="journal article" date="2020" name="mSystems">
        <title>Genome- and Community-Level Interaction Insights into Carbon Utilization and Element Cycling Functions of Hydrothermarchaeota in Hydrothermal Sediment.</title>
        <authorList>
            <person name="Zhou Z."/>
            <person name="Liu Y."/>
            <person name="Xu W."/>
            <person name="Pan J."/>
            <person name="Luo Z.H."/>
            <person name="Li M."/>
        </authorList>
    </citation>
    <scope>NUCLEOTIDE SEQUENCE [LARGE SCALE GENOMIC DNA]</scope>
    <source>
        <strain evidence="2">HyVt-517</strain>
    </source>
</reference>
<protein>
    <submittedName>
        <fullName evidence="2">Uncharacterized protein</fullName>
    </submittedName>
</protein>